<dbReference type="InterPro" id="IPR011035">
    <property type="entry name" value="Ribosomal_bL25/Gln-tRNA_synth"/>
</dbReference>
<accession>A0A6B2H8S3</accession>
<dbReference type="GO" id="GO:0003735">
    <property type="term" value="F:structural constituent of ribosome"/>
    <property type="evidence" value="ECO:0007669"/>
    <property type="project" value="InterPro"/>
</dbReference>
<dbReference type="NCBIfam" id="TIGR00731">
    <property type="entry name" value="bL25_bact_ctc"/>
    <property type="match status" value="1"/>
</dbReference>
<dbReference type="InterPro" id="IPR020057">
    <property type="entry name" value="Ribosomal_bL25_b-dom"/>
</dbReference>
<dbReference type="EMBL" id="JAAEAA010000019">
    <property type="protein sequence ID" value="NDK57037.1"/>
    <property type="molecule type" value="Genomic_DNA"/>
</dbReference>
<evidence type="ECO:0000313" key="9">
    <source>
        <dbReference type="Proteomes" id="UP000478546"/>
    </source>
</evidence>
<keyword evidence="1 5" id="KW-0699">rRNA-binding</keyword>
<evidence type="ECO:0000256" key="2">
    <source>
        <dbReference type="ARBA" id="ARBA00022884"/>
    </source>
</evidence>
<name>A0A6B2H8S3_9BACT</name>
<dbReference type="Proteomes" id="UP000478546">
    <property type="component" value="Unassembled WGS sequence"/>
</dbReference>
<dbReference type="Pfam" id="PF14693">
    <property type="entry name" value="Ribosomal_TL5_C"/>
    <property type="match status" value="1"/>
</dbReference>
<dbReference type="PANTHER" id="PTHR33284">
    <property type="entry name" value="RIBOSOMAL PROTEIN L25/GLN-TRNA SYNTHETASE, ANTI-CODON-BINDING DOMAIN-CONTAINING PROTEIN"/>
    <property type="match status" value="1"/>
</dbReference>
<evidence type="ECO:0000256" key="5">
    <source>
        <dbReference type="HAMAP-Rule" id="MF_01334"/>
    </source>
</evidence>
<dbReference type="Gene3D" id="2.40.240.10">
    <property type="entry name" value="Ribosomal Protein L25, Chain P"/>
    <property type="match status" value="1"/>
</dbReference>
<feature type="domain" description="Large ribosomal subunit protein bL25 L25" evidence="6">
    <location>
        <begin position="9"/>
        <end position="90"/>
    </location>
</feature>
<keyword evidence="2 5" id="KW-0694">RNA-binding</keyword>
<dbReference type="GO" id="GO:0022625">
    <property type="term" value="C:cytosolic large ribosomal subunit"/>
    <property type="evidence" value="ECO:0007669"/>
    <property type="project" value="TreeGrafter"/>
</dbReference>
<keyword evidence="9" id="KW-1185">Reference proteome</keyword>
<dbReference type="GO" id="GO:0008097">
    <property type="term" value="F:5S rRNA binding"/>
    <property type="evidence" value="ECO:0007669"/>
    <property type="project" value="InterPro"/>
</dbReference>
<evidence type="ECO:0000259" key="6">
    <source>
        <dbReference type="Pfam" id="PF01386"/>
    </source>
</evidence>
<evidence type="ECO:0000259" key="7">
    <source>
        <dbReference type="Pfam" id="PF14693"/>
    </source>
</evidence>
<comment type="function">
    <text evidence="5">This is one of the proteins that binds to the 5S RNA in the ribosome where it forms part of the central protuberance.</text>
</comment>
<comment type="subunit">
    <text evidence="5">Part of the 50S ribosomal subunit; part of the 5S rRNA/L5/L18/L25 subcomplex. Contacts the 5S rRNA. Binds to the 5S rRNA independently of L5 and L18.</text>
</comment>
<dbReference type="SUPFAM" id="SSF50715">
    <property type="entry name" value="Ribosomal protein L25-like"/>
    <property type="match status" value="1"/>
</dbReference>
<dbReference type="GO" id="GO:0006412">
    <property type="term" value="P:translation"/>
    <property type="evidence" value="ECO:0007669"/>
    <property type="project" value="UniProtKB-UniRule"/>
</dbReference>
<evidence type="ECO:0000256" key="3">
    <source>
        <dbReference type="ARBA" id="ARBA00022980"/>
    </source>
</evidence>
<dbReference type="HAMAP" id="MF_01334">
    <property type="entry name" value="Ribosomal_bL25_CTC"/>
    <property type="match status" value="1"/>
</dbReference>
<dbReference type="AlphaFoldDB" id="A0A6B2H8S3"/>
<dbReference type="RefSeq" id="WP_162347100.1">
    <property type="nucleotide sequence ID" value="NZ_JAAEAA010000019.1"/>
</dbReference>
<dbReference type="NCBIfam" id="NF004132">
    <property type="entry name" value="PRK05618.2-2"/>
    <property type="match status" value="1"/>
</dbReference>
<proteinExistence type="inferred from homology"/>
<evidence type="ECO:0000256" key="4">
    <source>
        <dbReference type="ARBA" id="ARBA00023274"/>
    </source>
</evidence>
<protein>
    <recommendedName>
        <fullName evidence="5">Large ribosomal subunit protein bL25</fullName>
    </recommendedName>
    <alternativeName>
        <fullName evidence="5">General stress protein CTC</fullName>
    </alternativeName>
</protein>
<gene>
    <name evidence="5" type="primary">rplY</name>
    <name evidence="5" type="synonym">ctc</name>
    <name evidence="8" type="ORF">GWO68_14015</name>
</gene>
<evidence type="ECO:0000313" key="8">
    <source>
        <dbReference type="EMBL" id="NDK57037.1"/>
    </source>
</evidence>
<reference evidence="8 9" key="1">
    <citation type="submission" date="2020-01" db="EMBL/GenBank/DDBJ databases">
        <authorList>
            <person name="Kim M.K."/>
        </authorList>
    </citation>
    <scope>NUCLEOTIDE SEQUENCE [LARGE SCALE GENOMIC DNA]</scope>
    <source>
        <strain evidence="8 9">BT213</strain>
    </source>
</reference>
<dbReference type="InterPro" id="IPR001021">
    <property type="entry name" value="Ribosomal_bL25_long"/>
</dbReference>
<dbReference type="InterPro" id="IPR020056">
    <property type="entry name" value="Rbsml_bL25/Gln-tRNA_synth_N"/>
</dbReference>
<dbReference type="InterPro" id="IPR029751">
    <property type="entry name" value="Ribosomal_L25_dom"/>
</dbReference>
<evidence type="ECO:0000256" key="1">
    <source>
        <dbReference type="ARBA" id="ARBA00022730"/>
    </source>
</evidence>
<dbReference type="PANTHER" id="PTHR33284:SF1">
    <property type="entry name" value="RIBOSOMAL PROTEIN L25_GLN-TRNA SYNTHETASE, ANTI-CODON-BINDING DOMAIN-CONTAINING PROTEIN"/>
    <property type="match status" value="1"/>
</dbReference>
<feature type="domain" description="Large ribosomal subunit protein bL25 beta" evidence="7">
    <location>
        <begin position="99"/>
        <end position="181"/>
    </location>
</feature>
<comment type="caution">
    <text evidence="8">The sequence shown here is derived from an EMBL/GenBank/DDBJ whole genome shotgun (WGS) entry which is preliminary data.</text>
</comment>
<dbReference type="InterPro" id="IPR020930">
    <property type="entry name" value="Ribosomal_uL5_bac-type"/>
</dbReference>
<sequence length="196" mass="21732">MKTLEIIGFKRANLGKAQTKELRNESYVPGVLYGGAEQVHFYAPAILFRDLVYSPEVYEVDLNIEGTHYRAVMQDVQFHPVNEMLLHVDFLELQDDKPVKMEIPVKMVGTSPGVIVGGKLVTKLRKLKVKALPANLPDYIEVDISELELGKSIKVSKINTGGNYEILTNALAPVATVTIPRALKSAQMEEARAGKK</sequence>
<dbReference type="Gene3D" id="2.170.120.20">
    <property type="entry name" value="Ribosomal protein L25, beta domain"/>
    <property type="match status" value="1"/>
</dbReference>
<dbReference type="CDD" id="cd00495">
    <property type="entry name" value="Ribosomal_L25_TL5_CTC"/>
    <property type="match status" value="1"/>
</dbReference>
<keyword evidence="3 5" id="KW-0689">Ribosomal protein</keyword>
<dbReference type="Pfam" id="PF01386">
    <property type="entry name" value="Ribosomal_L25p"/>
    <property type="match status" value="1"/>
</dbReference>
<organism evidence="8 9">
    <name type="scientific">Pontibacter fetidus</name>
    <dbReference type="NCBI Taxonomy" id="2700082"/>
    <lineage>
        <taxon>Bacteria</taxon>
        <taxon>Pseudomonadati</taxon>
        <taxon>Bacteroidota</taxon>
        <taxon>Cytophagia</taxon>
        <taxon>Cytophagales</taxon>
        <taxon>Hymenobacteraceae</taxon>
        <taxon>Pontibacter</taxon>
    </lineage>
</organism>
<keyword evidence="4 5" id="KW-0687">Ribonucleoprotein</keyword>
<dbReference type="InterPro" id="IPR037121">
    <property type="entry name" value="Ribosomal_bL25_C"/>
</dbReference>
<comment type="similarity">
    <text evidence="5">Belongs to the bacterial ribosomal protein bL25 family. CTC subfamily.</text>
</comment>